<proteinExistence type="predicted"/>
<dbReference type="Proteomes" id="UP000249526">
    <property type="component" value="Unassembled WGS sequence"/>
</dbReference>
<dbReference type="RefSeq" id="XP_025510461.1">
    <property type="nucleotide sequence ID" value="XM_025661150.1"/>
</dbReference>
<dbReference type="EMBL" id="KZ825083">
    <property type="protein sequence ID" value="RAH52539.1"/>
    <property type="molecule type" value="Genomic_DNA"/>
</dbReference>
<accession>A0A8G1QS03</accession>
<name>A0A8G1QS03_9EURO</name>
<dbReference type="GeneID" id="37164552"/>
<evidence type="ECO:0000313" key="3">
    <source>
        <dbReference type="Proteomes" id="UP000249526"/>
    </source>
</evidence>
<gene>
    <name evidence="2" type="ORF">BO85DRAFT_453863</name>
</gene>
<protein>
    <submittedName>
        <fullName evidence="2">Uncharacterized protein</fullName>
    </submittedName>
</protein>
<organism evidence="2 3">
    <name type="scientific">Aspergillus piperis CBS 112811</name>
    <dbReference type="NCBI Taxonomy" id="1448313"/>
    <lineage>
        <taxon>Eukaryota</taxon>
        <taxon>Fungi</taxon>
        <taxon>Dikarya</taxon>
        <taxon>Ascomycota</taxon>
        <taxon>Pezizomycotina</taxon>
        <taxon>Eurotiomycetes</taxon>
        <taxon>Eurotiomycetidae</taxon>
        <taxon>Eurotiales</taxon>
        <taxon>Aspergillaceae</taxon>
        <taxon>Aspergillus</taxon>
        <taxon>Aspergillus subgen. Circumdati</taxon>
    </lineage>
</organism>
<reference evidence="2 3" key="1">
    <citation type="submission" date="2018-02" db="EMBL/GenBank/DDBJ databases">
        <title>The genomes of Aspergillus section Nigri reveals drivers in fungal speciation.</title>
        <authorList>
            <consortium name="DOE Joint Genome Institute"/>
            <person name="Vesth T.C."/>
            <person name="Nybo J."/>
            <person name="Theobald S."/>
            <person name="Brandl J."/>
            <person name="Frisvad J.C."/>
            <person name="Nielsen K.F."/>
            <person name="Lyhne E.K."/>
            <person name="Kogle M.E."/>
            <person name="Kuo A."/>
            <person name="Riley R."/>
            <person name="Clum A."/>
            <person name="Nolan M."/>
            <person name="Lipzen A."/>
            <person name="Salamov A."/>
            <person name="Henrissat B."/>
            <person name="Wiebenga A."/>
            <person name="De vries R.P."/>
            <person name="Grigoriev I.V."/>
            <person name="Mortensen U.H."/>
            <person name="Andersen M.R."/>
            <person name="Baker S.E."/>
        </authorList>
    </citation>
    <scope>NUCLEOTIDE SEQUENCE [LARGE SCALE GENOMIC DNA]</scope>
    <source>
        <strain evidence="2 3">CBS 112811</strain>
    </source>
</reference>
<keyword evidence="1" id="KW-0812">Transmembrane</keyword>
<keyword evidence="1" id="KW-0472">Membrane</keyword>
<evidence type="ECO:0000256" key="1">
    <source>
        <dbReference type="SAM" id="Phobius"/>
    </source>
</evidence>
<sequence>MLNWHDYDNSFLGGFFSACLQRTILYGLLSRKKNINGITESRGVKNCARLKPTESHTHIFSYQVSLTQGSQSVTEITYPQFSWRH</sequence>
<keyword evidence="1" id="KW-1133">Transmembrane helix</keyword>
<feature type="transmembrane region" description="Helical" evidence="1">
    <location>
        <begin position="12"/>
        <end position="29"/>
    </location>
</feature>
<keyword evidence="3" id="KW-1185">Reference proteome</keyword>
<evidence type="ECO:0000313" key="2">
    <source>
        <dbReference type="EMBL" id="RAH52539.1"/>
    </source>
</evidence>
<dbReference type="AlphaFoldDB" id="A0A8G1QS03"/>